<keyword evidence="2" id="KW-1185">Reference proteome</keyword>
<evidence type="ECO:0000313" key="1">
    <source>
        <dbReference type="EMBL" id="KAF9522826.1"/>
    </source>
</evidence>
<organism evidence="1 2">
    <name type="scientific">Crepidotus variabilis</name>
    <dbReference type="NCBI Taxonomy" id="179855"/>
    <lineage>
        <taxon>Eukaryota</taxon>
        <taxon>Fungi</taxon>
        <taxon>Dikarya</taxon>
        <taxon>Basidiomycota</taxon>
        <taxon>Agaricomycotina</taxon>
        <taxon>Agaricomycetes</taxon>
        <taxon>Agaricomycetidae</taxon>
        <taxon>Agaricales</taxon>
        <taxon>Agaricineae</taxon>
        <taxon>Crepidotaceae</taxon>
        <taxon>Crepidotus</taxon>
    </lineage>
</organism>
<dbReference type="AlphaFoldDB" id="A0A9P6JJ08"/>
<comment type="caution">
    <text evidence="1">The sequence shown here is derived from an EMBL/GenBank/DDBJ whole genome shotgun (WGS) entry which is preliminary data.</text>
</comment>
<evidence type="ECO:0000313" key="2">
    <source>
        <dbReference type="Proteomes" id="UP000807306"/>
    </source>
</evidence>
<gene>
    <name evidence="1" type="ORF">CPB83DRAFT_899329</name>
</gene>
<dbReference type="OrthoDB" id="541276at2759"/>
<dbReference type="Proteomes" id="UP000807306">
    <property type="component" value="Unassembled WGS sequence"/>
</dbReference>
<sequence length="98" mass="10811">MSPGLSIEVPKCLKLGNILCFDDDFRFAITDFVLAEREKLSDEFRTGNVHHMSTGKTVLVIPISTNVNPPPASSMSDVFTAPSFHHIAPYFNTNIVDS</sequence>
<proteinExistence type="predicted"/>
<accession>A0A9P6JJ08</accession>
<name>A0A9P6JJ08_9AGAR</name>
<reference evidence="1" key="1">
    <citation type="submission" date="2020-11" db="EMBL/GenBank/DDBJ databases">
        <authorList>
            <consortium name="DOE Joint Genome Institute"/>
            <person name="Ahrendt S."/>
            <person name="Riley R."/>
            <person name="Andreopoulos W."/>
            <person name="Labutti K."/>
            <person name="Pangilinan J."/>
            <person name="Ruiz-Duenas F.J."/>
            <person name="Barrasa J.M."/>
            <person name="Sanchez-Garcia M."/>
            <person name="Camarero S."/>
            <person name="Miyauchi S."/>
            <person name="Serrano A."/>
            <person name="Linde D."/>
            <person name="Babiker R."/>
            <person name="Drula E."/>
            <person name="Ayuso-Fernandez I."/>
            <person name="Pacheco R."/>
            <person name="Padilla G."/>
            <person name="Ferreira P."/>
            <person name="Barriuso J."/>
            <person name="Kellner H."/>
            <person name="Castanera R."/>
            <person name="Alfaro M."/>
            <person name="Ramirez L."/>
            <person name="Pisabarro A.G."/>
            <person name="Kuo A."/>
            <person name="Tritt A."/>
            <person name="Lipzen A."/>
            <person name="He G."/>
            <person name="Yan M."/>
            <person name="Ng V."/>
            <person name="Cullen D."/>
            <person name="Martin F."/>
            <person name="Rosso M.-N."/>
            <person name="Henrissat B."/>
            <person name="Hibbett D."/>
            <person name="Martinez A.T."/>
            <person name="Grigoriev I.V."/>
        </authorList>
    </citation>
    <scope>NUCLEOTIDE SEQUENCE</scope>
    <source>
        <strain evidence="1">CBS 506.95</strain>
    </source>
</reference>
<dbReference type="EMBL" id="MU157933">
    <property type="protein sequence ID" value="KAF9522826.1"/>
    <property type="molecule type" value="Genomic_DNA"/>
</dbReference>
<protein>
    <submittedName>
        <fullName evidence="1">Uncharacterized protein</fullName>
    </submittedName>
</protein>